<feature type="repeat" description="RCC1" evidence="2">
    <location>
        <begin position="227"/>
        <end position="278"/>
    </location>
</feature>
<feature type="domain" description="RCC1-like" evidence="3">
    <location>
        <begin position="53"/>
        <end position="385"/>
    </location>
</feature>
<dbReference type="InterPro" id="IPR058923">
    <property type="entry name" value="RCC1-like_dom"/>
</dbReference>
<feature type="repeat" description="RCC1" evidence="2">
    <location>
        <begin position="331"/>
        <end position="389"/>
    </location>
</feature>
<keyword evidence="1" id="KW-0677">Repeat</keyword>
<name>A0A251Q1Z7_PRUPE</name>
<evidence type="ECO:0000313" key="5">
    <source>
        <dbReference type="Proteomes" id="UP000006882"/>
    </source>
</evidence>
<dbReference type="EMBL" id="CM007653">
    <property type="protein sequence ID" value="ONI17866.1"/>
    <property type="molecule type" value="Genomic_DNA"/>
</dbReference>
<dbReference type="PANTHER" id="PTHR22870">
    <property type="entry name" value="REGULATOR OF CHROMOSOME CONDENSATION"/>
    <property type="match status" value="1"/>
</dbReference>
<evidence type="ECO:0000313" key="4">
    <source>
        <dbReference type="EMBL" id="ONI17866.1"/>
    </source>
</evidence>
<dbReference type="AlphaFoldDB" id="A0A251Q1Z7"/>
<dbReference type="Gramene" id="ONI17866">
    <property type="protein sequence ID" value="ONI17866"/>
    <property type="gene ID" value="PRUPE_3G183700"/>
</dbReference>
<dbReference type="InterPro" id="IPR051210">
    <property type="entry name" value="Ub_ligase/GEF_domain"/>
</dbReference>
<feature type="repeat" description="RCC1" evidence="2">
    <location>
        <begin position="52"/>
        <end position="132"/>
    </location>
</feature>
<dbReference type="Proteomes" id="UP000006882">
    <property type="component" value="Chromosome G3"/>
</dbReference>
<reference evidence="4 5" key="1">
    <citation type="journal article" date="2013" name="Nat. Genet.">
        <title>The high-quality draft genome of peach (Prunus persica) identifies unique patterns of genetic diversity, domestication and genome evolution.</title>
        <authorList>
            <consortium name="International Peach Genome Initiative"/>
            <person name="Verde I."/>
            <person name="Abbott A.G."/>
            <person name="Scalabrin S."/>
            <person name="Jung S."/>
            <person name="Shu S."/>
            <person name="Marroni F."/>
            <person name="Zhebentyayeva T."/>
            <person name="Dettori M.T."/>
            <person name="Grimwood J."/>
            <person name="Cattonaro F."/>
            <person name="Zuccolo A."/>
            <person name="Rossini L."/>
            <person name="Jenkins J."/>
            <person name="Vendramin E."/>
            <person name="Meisel L.A."/>
            <person name="Decroocq V."/>
            <person name="Sosinski B."/>
            <person name="Prochnik S."/>
            <person name="Mitros T."/>
            <person name="Policriti A."/>
            <person name="Cipriani G."/>
            <person name="Dondini L."/>
            <person name="Ficklin S."/>
            <person name="Goodstein D.M."/>
            <person name="Xuan P."/>
            <person name="Del Fabbro C."/>
            <person name="Aramini V."/>
            <person name="Copetti D."/>
            <person name="Gonzalez S."/>
            <person name="Horner D.S."/>
            <person name="Falchi R."/>
            <person name="Lucas S."/>
            <person name="Mica E."/>
            <person name="Maldonado J."/>
            <person name="Lazzari B."/>
            <person name="Bielenberg D."/>
            <person name="Pirona R."/>
            <person name="Miculan M."/>
            <person name="Barakat A."/>
            <person name="Testolin R."/>
            <person name="Stella A."/>
            <person name="Tartarini S."/>
            <person name="Tonutti P."/>
            <person name="Arus P."/>
            <person name="Orellana A."/>
            <person name="Wells C."/>
            <person name="Main D."/>
            <person name="Vizzotto G."/>
            <person name="Silva H."/>
            <person name="Salamini F."/>
            <person name="Schmutz J."/>
            <person name="Morgante M."/>
            <person name="Rokhsar D.S."/>
        </authorList>
    </citation>
    <scope>NUCLEOTIDE SEQUENCE [LARGE SCALE GENOMIC DNA]</scope>
    <source>
        <strain evidence="5">cv. Nemared</strain>
    </source>
</reference>
<dbReference type="InterPro" id="IPR000408">
    <property type="entry name" value="Reg_chr_condens"/>
</dbReference>
<protein>
    <recommendedName>
        <fullName evidence="3">RCC1-like domain-containing protein</fullName>
    </recommendedName>
</protein>
<keyword evidence="5" id="KW-1185">Reference proteome</keyword>
<evidence type="ECO:0000259" key="3">
    <source>
        <dbReference type="Pfam" id="PF25390"/>
    </source>
</evidence>
<sequence length="394" mass="41825">MSAYLSLRHRSFTYLNRHLTSSPFSTTTSKLPTLYEPAAAATQNDDVPTTTLQLLSWGRGASGQLGGGIEELRLYPTPVANLVVPASSFTLSPTQGRIQIPNCSETKNNAHGSVVEVGISCGLFHSSLLVDEKLWIWGKGDGGRLGFGHENSLFLPTLNPHLDSVRFVALGGLHSVALTSLGQVYTWGYGGFGALGHSVYTRELFPRLVEGSWSGKIHHISTSGTHTAAITKSANSNYELGRGNKVGGWQPKPVPSLVGVRIIQIESGGYHSLALTDEGKVLSWGHGGHGQLGNSSIQSQKTPTVVEALTDERVIYIACGGSSSAAITDKGKLYMWGNTKDSQLGVPGLPEIQPSPVEVKFLMEDDGLGPHNVLSVAVGASHAMCLVSRDGMSN</sequence>
<dbReference type="PROSITE" id="PS50012">
    <property type="entry name" value="RCC1_3"/>
    <property type="match status" value="6"/>
</dbReference>
<feature type="repeat" description="RCC1" evidence="2">
    <location>
        <begin position="182"/>
        <end position="233"/>
    </location>
</feature>
<feature type="repeat" description="RCC1" evidence="2">
    <location>
        <begin position="132"/>
        <end position="181"/>
    </location>
</feature>
<dbReference type="SUPFAM" id="SSF50985">
    <property type="entry name" value="RCC1/BLIP-II"/>
    <property type="match status" value="1"/>
</dbReference>
<organism evidence="4 5">
    <name type="scientific">Prunus persica</name>
    <name type="common">Peach</name>
    <name type="synonym">Amygdalus persica</name>
    <dbReference type="NCBI Taxonomy" id="3760"/>
    <lineage>
        <taxon>Eukaryota</taxon>
        <taxon>Viridiplantae</taxon>
        <taxon>Streptophyta</taxon>
        <taxon>Embryophyta</taxon>
        <taxon>Tracheophyta</taxon>
        <taxon>Spermatophyta</taxon>
        <taxon>Magnoliopsida</taxon>
        <taxon>eudicotyledons</taxon>
        <taxon>Gunneridae</taxon>
        <taxon>Pentapetalae</taxon>
        <taxon>rosids</taxon>
        <taxon>fabids</taxon>
        <taxon>Rosales</taxon>
        <taxon>Rosaceae</taxon>
        <taxon>Amygdaloideae</taxon>
        <taxon>Amygdaleae</taxon>
        <taxon>Prunus</taxon>
    </lineage>
</organism>
<gene>
    <name evidence="4" type="ORF">PRUPE_3G183700</name>
</gene>
<dbReference type="InterPro" id="IPR009091">
    <property type="entry name" value="RCC1/BLIP-II"/>
</dbReference>
<dbReference type="PANTHER" id="PTHR22870:SF408">
    <property type="entry name" value="OS09G0560450 PROTEIN"/>
    <property type="match status" value="1"/>
</dbReference>
<accession>A0A251Q1Z7</accession>
<proteinExistence type="predicted"/>
<evidence type="ECO:0000256" key="1">
    <source>
        <dbReference type="ARBA" id="ARBA00022737"/>
    </source>
</evidence>
<feature type="repeat" description="RCC1" evidence="2">
    <location>
        <begin position="279"/>
        <end position="330"/>
    </location>
</feature>
<dbReference type="Gene3D" id="2.130.10.30">
    <property type="entry name" value="Regulator of chromosome condensation 1/beta-lactamase-inhibitor protein II"/>
    <property type="match status" value="2"/>
</dbReference>
<evidence type="ECO:0000256" key="2">
    <source>
        <dbReference type="PROSITE-ProRule" id="PRU00235"/>
    </source>
</evidence>
<dbReference type="Pfam" id="PF25390">
    <property type="entry name" value="WD40_RLD"/>
    <property type="match status" value="1"/>
</dbReference>
<dbReference type="PRINTS" id="PR00633">
    <property type="entry name" value="RCCNDNSATION"/>
</dbReference>